<protein>
    <submittedName>
        <fullName evidence="3">NAD(P)H dehydrogenase (Quinone)</fullName>
    </submittedName>
</protein>
<dbReference type="OrthoDB" id="9801479at2"/>
<dbReference type="Proteomes" id="UP000199488">
    <property type="component" value="Unassembled WGS sequence"/>
</dbReference>
<organism evidence="3 4">
    <name type="scientific">Marinococcus luteus</name>
    <dbReference type="NCBI Taxonomy" id="1122204"/>
    <lineage>
        <taxon>Bacteria</taxon>
        <taxon>Bacillati</taxon>
        <taxon>Bacillota</taxon>
        <taxon>Bacilli</taxon>
        <taxon>Bacillales</taxon>
        <taxon>Bacillaceae</taxon>
        <taxon>Marinococcus</taxon>
    </lineage>
</organism>
<dbReference type="GO" id="GO:0003955">
    <property type="term" value="F:NAD(P)H dehydrogenase (quinone) activity"/>
    <property type="evidence" value="ECO:0007669"/>
    <property type="project" value="InterPro"/>
</dbReference>
<dbReference type="PANTHER" id="PTHR30546:SF23">
    <property type="entry name" value="FLAVOPROTEIN-LIKE PROTEIN YCP4-RELATED"/>
    <property type="match status" value="1"/>
</dbReference>
<sequence>MSKVLVPFYSSYGHIHEMAKAVAKGAEETGAEVRIVRIPESQMAKEGMSTQEAYVEAQNQQADIPEATTDDLVWADGVVWGIPTRFGNMPAQVKQFMDAAGGLWANGSLEGKVAGIFTSTNTAHGGQETTIITSVVPLLHFGFIFVGLPYGENPEMTERDFVGGTPYGASTLAGPDGTRMPSEGELTMGGRLGARVAKVAEKLSN</sequence>
<dbReference type="InterPro" id="IPR008254">
    <property type="entry name" value="Flavodoxin/NO_synth"/>
</dbReference>
<dbReference type="RefSeq" id="WP_091612366.1">
    <property type="nucleotide sequence ID" value="NZ_FNNC01000002.1"/>
</dbReference>
<evidence type="ECO:0000313" key="4">
    <source>
        <dbReference type="Proteomes" id="UP000199488"/>
    </source>
</evidence>
<proteinExistence type="inferred from homology"/>
<dbReference type="GO" id="GO:0016020">
    <property type="term" value="C:membrane"/>
    <property type="evidence" value="ECO:0007669"/>
    <property type="project" value="TreeGrafter"/>
</dbReference>
<evidence type="ECO:0000313" key="3">
    <source>
        <dbReference type="EMBL" id="SDW36987.1"/>
    </source>
</evidence>
<dbReference type="Gene3D" id="3.40.50.360">
    <property type="match status" value="1"/>
</dbReference>
<evidence type="ECO:0000259" key="2">
    <source>
        <dbReference type="PROSITE" id="PS50902"/>
    </source>
</evidence>
<dbReference type="PANTHER" id="PTHR30546">
    <property type="entry name" value="FLAVODOXIN-RELATED PROTEIN WRBA-RELATED"/>
    <property type="match status" value="1"/>
</dbReference>
<dbReference type="PROSITE" id="PS50902">
    <property type="entry name" value="FLAVODOXIN_LIKE"/>
    <property type="match status" value="1"/>
</dbReference>
<dbReference type="InterPro" id="IPR029039">
    <property type="entry name" value="Flavoprotein-like_sf"/>
</dbReference>
<dbReference type="EMBL" id="FNNC01000002">
    <property type="protein sequence ID" value="SDW36987.1"/>
    <property type="molecule type" value="Genomic_DNA"/>
</dbReference>
<accession>A0A1H2SZN1</accession>
<dbReference type="InterPro" id="IPR010089">
    <property type="entry name" value="Flavoprotein_WrbA-like"/>
</dbReference>
<reference evidence="3 4" key="1">
    <citation type="submission" date="2016-10" db="EMBL/GenBank/DDBJ databases">
        <authorList>
            <person name="de Groot N.N."/>
        </authorList>
    </citation>
    <scope>NUCLEOTIDE SEQUENCE [LARGE SCALE GENOMIC DNA]</scope>
    <source>
        <strain evidence="3 4">DSM 23126</strain>
    </source>
</reference>
<dbReference type="FunFam" id="3.40.50.360:FF:000001">
    <property type="entry name" value="NAD(P)H dehydrogenase (Quinone) FQR1-like"/>
    <property type="match status" value="1"/>
</dbReference>
<gene>
    <name evidence="3" type="ORF">SAMN05421781_1169</name>
</gene>
<dbReference type="Pfam" id="PF03358">
    <property type="entry name" value="FMN_red"/>
    <property type="match status" value="1"/>
</dbReference>
<comment type="similarity">
    <text evidence="1">Belongs to the WrbA family.</text>
</comment>
<keyword evidence="4" id="KW-1185">Reference proteome</keyword>
<dbReference type="NCBIfam" id="TIGR01755">
    <property type="entry name" value="flav_wrbA"/>
    <property type="match status" value="1"/>
</dbReference>
<dbReference type="InterPro" id="IPR005025">
    <property type="entry name" value="FMN_Rdtase-like_dom"/>
</dbReference>
<evidence type="ECO:0000256" key="1">
    <source>
        <dbReference type="ARBA" id="ARBA00006961"/>
    </source>
</evidence>
<dbReference type="GO" id="GO:0010181">
    <property type="term" value="F:FMN binding"/>
    <property type="evidence" value="ECO:0007669"/>
    <property type="project" value="InterPro"/>
</dbReference>
<dbReference type="NCBIfam" id="NF002999">
    <property type="entry name" value="PRK03767.1"/>
    <property type="match status" value="1"/>
</dbReference>
<name>A0A1H2SZN1_9BACI</name>
<feature type="domain" description="Flavodoxin-like" evidence="2">
    <location>
        <begin position="4"/>
        <end position="197"/>
    </location>
</feature>
<dbReference type="SUPFAM" id="SSF52218">
    <property type="entry name" value="Flavoproteins"/>
    <property type="match status" value="1"/>
</dbReference>
<dbReference type="AlphaFoldDB" id="A0A1H2SZN1"/>